<keyword evidence="1 5" id="KW-0479">Metal-binding</keyword>
<evidence type="ECO:0008006" key="11">
    <source>
        <dbReference type="Google" id="ProtNLM"/>
    </source>
</evidence>
<dbReference type="SUPFAM" id="SSF57850">
    <property type="entry name" value="RING/U-box"/>
    <property type="match status" value="1"/>
</dbReference>
<keyword evidence="2 5" id="KW-0863">Zinc-finger</keyword>
<evidence type="ECO:0000259" key="7">
    <source>
        <dbReference type="PROSITE" id="PS50089"/>
    </source>
</evidence>
<protein>
    <recommendedName>
        <fullName evidence="11">RING-type domain-containing protein</fullName>
    </recommendedName>
</protein>
<feature type="domain" description="TRAF-type" evidence="8">
    <location>
        <begin position="178"/>
        <end position="217"/>
    </location>
</feature>
<evidence type="ECO:0000256" key="2">
    <source>
        <dbReference type="ARBA" id="ARBA00022771"/>
    </source>
</evidence>
<evidence type="ECO:0000256" key="3">
    <source>
        <dbReference type="ARBA" id="ARBA00022833"/>
    </source>
</evidence>
<proteinExistence type="inferred from homology"/>
<evidence type="ECO:0000256" key="1">
    <source>
        <dbReference type="ARBA" id="ARBA00022723"/>
    </source>
</evidence>
<evidence type="ECO:0000313" key="10">
    <source>
        <dbReference type="Proteomes" id="UP000784294"/>
    </source>
</evidence>
<dbReference type="GO" id="GO:0008270">
    <property type="term" value="F:zinc ion binding"/>
    <property type="evidence" value="ECO:0007669"/>
    <property type="project" value="UniProtKB-KW"/>
</dbReference>
<feature type="region of interest" description="Disordered" evidence="6">
    <location>
        <begin position="389"/>
        <end position="430"/>
    </location>
</feature>
<accession>A0A448WHY6</accession>
<sequence length="522" mass="57892">MLVKLALGLLPNRPTVSVSGSILIAYRSSSLAELQHMPVAQSFQWCFRHKDPNILKPIFSSQVMEPEVNPAIPNTQNTSQEISVKVDPAPTELADIVACSSEVSHNVEIFNAIREVISCCACLSSQTEMKECTNGHLICQSCFLTLRQDETPQCPTCRANLYSDSRRALVAQKVLSELPTFCPNCGMRMLYKSLSSHRLHFCPKRQVICALTCLGCTWSGSADSFPDHKRSCSIKASLLNRPQEENLTAMLTGFRQRDHSLDTLFHCFTSIFRHFEGHELQTLSVLLSCIRTSGNTLIFRSDHFHANHSKWSLEVRLVLAGPRPASSGSNWLSSGPQAKRARMGESSRGQGHLAAGQEQNNSRLSDDDLAVDAATVTRQSLHELFSDVHEADASSEQASEPGPDEETYRDRRDTFSLPLTSSSSPRRRSRAVGYSNFGDIRVQRQRQSQLVQHPQQHLLFLGPAGRTEFIDSSASVDVMTGGNQMVPEMISRLEQRDDGGMLNVTSRAAVAEVIMHCCFVIK</sequence>
<dbReference type="EMBL" id="CAAALY010014349">
    <property type="protein sequence ID" value="VEL12291.1"/>
    <property type="molecule type" value="Genomic_DNA"/>
</dbReference>
<evidence type="ECO:0000256" key="5">
    <source>
        <dbReference type="PROSITE-ProRule" id="PRU00207"/>
    </source>
</evidence>
<evidence type="ECO:0000313" key="9">
    <source>
        <dbReference type="EMBL" id="VEL12291.1"/>
    </source>
</evidence>
<comment type="similarity">
    <text evidence="4">Belongs to the ZFTRAF1 family.</text>
</comment>
<evidence type="ECO:0000256" key="6">
    <source>
        <dbReference type="SAM" id="MobiDB-lite"/>
    </source>
</evidence>
<dbReference type="PANTHER" id="PTHR23059">
    <property type="entry name" value="CYSTEINE AND HISTIDINE-RICH PROTEIN 1"/>
    <property type="match status" value="1"/>
</dbReference>
<dbReference type="InterPro" id="IPR039338">
    <property type="entry name" value="ZFTRAF1"/>
</dbReference>
<dbReference type="Gene3D" id="3.30.40.10">
    <property type="entry name" value="Zinc/RING finger domain, C3HC4 (zinc finger)"/>
    <property type="match status" value="2"/>
</dbReference>
<keyword evidence="10" id="KW-1185">Reference proteome</keyword>
<feature type="domain" description="RING-type" evidence="7">
    <location>
        <begin position="119"/>
        <end position="158"/>
    </location>
</feature>
<organism evidence="9 10">
    <name type="scientific">Protopolystoma xenopodis</name>
    <dbReference type="NCBI Taxonomy" id="117903"/>
    <lineage>
        <taxon>Eukaryota</taxon>
        <taxon>Metazoa</taxon>
        <taxon>Spiralia</taxon>
        <taxon>Lophotrochozoa</taxon>
        <taxon>Platyhelminthes</taxon>
        <taxon>Monogenea</taxon>
        <taxon>Polyopisthocotylea</taxon>
        <taxon>Polystomatidea</taxon>
        <taxon>Polystomatidae</taxon>
        <taxon>Protopolystoma</taxon>
    </lineage>
</organism>
<dbReference type="InterPro" id="IPR001293">
    <property type="entry name" value="Znf_TRAF"/>
</dbReference>
<evidence type="ECO:0000259" key="8">
    <source>
        <dbReference type="PROSITE" id="PS50145"/>
    </source>
</evidence>
<feature type="region of interest" description="Disordered" evidence="6">
    <location>
        <begin position="324"/>
        <end position="365"/>
    </location>
</feature>
<reference evidence="9" key="1">
    <citation type="submission" date="2018-11" db="EMBL/GenBank/DDBJ databases">
        <authorList>
            <consortium name="Pathogen Informatics"/>
        </authorList>
    </citation>
    <scope>NUCLEOTIDE SEQUENCE</scope>
</reference>
<dbReference type="Proteomes" id="UP000784294">
    <property type="component" value="Unassembled WGS sequence"/>
</dbReference>
<name>A0A448WHY6_9PLAT</name>
<dbReference type="InterPro" id="IPR013083">
    <property type="entry name" value="Znf_RING/FYVE/PHD"/>
</dbReference>
<dbReference type="OrthoDB" id="9049620at2759"/>
<gene>
    <name evidence="9" type="ORF">PXEA_LOCUS5731</name>
</gene>
<feature type="compositionally biased region" description="Polar residues" evidence="6">
    <location>
        <begin position="326"/>
        <end position="336"/>
    </location>
</feature>
<dbReference type="AlphaFoldDB" id="A0A448WHY6"/>
<comment type="caution">
    <text evidence="9">The sequence shown here is derived from an EMBL/GenBank/DDBJ whole genome shotgun (WGS) entry which is preliminary data.</text>
</comment>
<dbReference type="PANTHER" id="PTHR23059:SF4">
    <property type="entry name" value="ZINC FINGER TRAF-TYPE-CONTAINING PROTEIN 1"/>
    <property type="match status" value="1"/>
</dbReference>
<keyword evidence="3 5" id="KW-0862">Zinc</keyword>
<dbReference type="InterPro" id="IPR001841">
    <property type="entry name" value="Znf_RING"/>
</dbReference>
<dbReference type="PROSITE" id="PS50089">
    <property type="entry name" value="ZF_RING_2"/>
    <property type="match status" value="1"/>
</dbReference>
<feature type="zinc finger region" description="TRAF-type" evidence="5">
    <location>
        <begin position="178"/>
        <end position="217"/>
    </location>
</feature>
<dbReference type="PROSITE" id="PS50145">
    <property type="entry name" value="ZF_TRAF"/>
    <property type="match status" value="1"/>
</dbReference>
<dbReference type="SUPFAM" id="SSF49599">
    <property type="entry name" value="TRAF domain-like"/>
    <property type="match status" value="1"/>
</dbReference>
<evidence type="ECO:0000256" key="4">
    <source>
        <dbReference type="ARBA" id="ARBA00034319"/>
    </source>
</evidence>
<dbReference type="GO" id="GO:0005634">
    <property type="term" value="C:nucleus"/>
    <property type="evidence" value="ECO:0007669"/>
    <property type="project" value="TreeGrafter"/>
</dbReference>